<name>A2E0B0_TRIV3</name>
<reference evidence="2" key="1">
    <citation type="submission" date="2006-10" db="EMBL/GenBank/DDBJ databases">
        <authorList>
            <person name="Amadeo P."/>
            <person name="Zhao Q."/>
            <person name="Wortman J."/>
            <person name="Fraser-Liggett C."/>
            <person name="Carlton J."/>
        </authorList>
    </citation>
    <scope>NUCLEOTIDE SEQUENCE</scope>
    <source>
        <strain evidence="2">G3</strain>
    </source>
</reference>
<dbReference type="RefSeq" id="XP_001326133.1">
    <property type="nucleotide sequence ID" value="XM_001326098.1"/>
</dbReference>
<dbReference type="InParanoid" id="A2E0B0"/>
<evidence type="ECO:0000313" key="2">
    <source>
        <dbReference type="EMBL" id="EAY13910.1"/>
    </source>
</evidence>
<evidence type="ECO:0000256" key="1">
    <source>
        <dbReference type="SAM" id="Coils"/>
    </source>
</evidence>
<keyword evidence="1" id="KW-0175">Coiled coil</keyword>
<sequence length="299" mass="35533">MSRIPVRGDPVKKKHVDKNLTAIEIKKLRFSEEINRLYSDLFEEKKQRVLQERKNANLPQKKAEMQNDYDQLIKKAEDSKREIMARISDLELENNELHDKLERLSQQKMSQLKKDENLEIQKRAEEDLETQLHSEIAALETKKNEYLRLVSQQREIKLDLKKKYKRVKDTYEALLKKVKQMAIDKEVKRKQKDLEKINAEMQRKKKEEEERKKDPINSYNNFLYNAGYSNEPYDIPIVVHEIDEPMEILSMSGDSLEESVFEGEPNVIDDQIRQLLSTGQYTESDPLIRELRSRLKKKS</sequence>
<dbReference type="VEuPathDB" id="TrichDB:TVAG_028630"/>
<organism evidence="2 3">
    <name type="scientific">Trichomonas vaginalis (strain ATCC PRA-98 / G3)</name>
    <dbReference type="NCBI Taxonomy" id="412133"/>
    <lineage>
        <taxon>Eukaryota</taxon>
        <taxon>Metamonada</taxon>
        <taxon>Parabasalia</taxon>
        <taxon>Trichomonadida</taxon>
        <taxon>Trichomonadidae</taxon>
        <taxon>Trichomonas</taxon>
    </lineage>
</organism>
<dbReference type="VEuPathDB" id="TrichDB:TVAGG3_0556750"/>
<reference evidence="2" key="2">
    <citation type="journal article" date="2007" name="Science">
        <title>Draft genome sequence of the sexually transmitted pathogen Trichomonas vaginalis.</title>
        <authorList>
            <person name="Carlton J.M."/>
            <person name="Hirt R.P."/>
            <person name="Silva J.C."/>
            <person name="Delcher A.L."/>
            <person name="Schatz M."/>
            <person name="Zhao Q."/>
            <person name="Wortman J.R."/>
            <person name="Bidwell S.L."/>
            <person name="Alsmark U.C.M."/>
            <person name="Besteiro S."/>
            <person name="Sicheritz-Ponten T."/>
            <person name="Noel C.J."/>
            <person name="Dacks J.B."/>
            <person name="Foster P.G."/>
            <person name="Simillion C."/>
            <person name="Van de Peer Y."/>
            <person name="Miranda-Saavedra D."/>
            <person name="Barton G.J."/>
            <person name="Westrop G.D."/>
            <person name="Mueller S."/>
            <person name="Dessi D."/>
            <person name="Fiori P.L."/>
            <person name="Ren Q."/>
            <person name="Paulsen I."/>
            <person name="Zhang H."/>
            <person name="Bastida-Corcuera F.D."/>
            <person name="Simoes-Barbosa A."/>
            <person name="Brown M.T."/>
            <person name="Hayes R.D."/>
            <person name="Mukherjee M."/>
            <person name="Okumura C.Y."/>
            <person name="Schneider R."/>
            <person name="Smith A.J."/>
            <person name="Vanacova S."/>
            <person name="Villalvazo M."/>
            <person name="Haas B.J."/>
            <person name="Pertea M."/>
            <person name="Feldblyum T.V."/>
            <person name="Utterback T.R."/>
            <person name="Shu C.L."/>
            <person name="Osoegawa K."/>
            <person name="de Jong P.J."/>
            <person name="Hrdy I."/>
            <person name="Horvathova L."/>
            <person name="Zubacova Z."/>
            <person name="Dolezal P."/>
            <person name="Malik S.B."/>
            <person name="Logsdon J.M. Jr."/>
            <person name="Henze K."/>
            <person name="Gupta A."/>
            <person name="Wang C.C."/>
            <person name="Dunne R.L."/>
            <person name="Upcroft J.A."/>
            <person name="Upcroft P."/>
            <person name="White O."/>
            <person name="Salzberg S.L."/>
            <person name="Tang P."/>
            <person name="Chiu C.-H."/>
            <person name="Lee Y.-S."/>
            <person name="Embley T.M."/>
            <person name="Coombs G.H."/>
            <person name="Mottram J.C."/>
            <person name="Tachezy J."/>
            <person name="Fraser-Liggett C.M."/>
            <person name="Johnson P.J."/>
        </authorList>
    </citation>
    <scope>NUCLEOTIDE SEQUENCE [LARGE SCALE GENOMIC DNA]</scope>
    <source>
        <strain evidence="2">G3</strain>
    </source>
</reference>
<dbReference type="KEGG" id="tva:4771897"/>
<dbReference type="OrthoDB" id="10520691at2759"/>
<gene>
    <name evidence="2" type="ORF">TVAG_028630</name>
</gene>
<protein>
    <submittedName>
        <fullName evidence="2">Erythrocyte binding protein, putative</fullName>
    </submittedName>
</protein>
<feature type="coiled-coil region" evidence="1">
    <location>
        <begin position="62"/>
        <end position="121"/>
    </location>
</feature>
<evidence type="ECO:0000313" key="3">
    <source>
        <dbReference type="Proteomes" id="UP000001542"/>
    </source>
</evidence>
<dbReference type="AlphaFoldDB" id="A2E0B0"/>
<proteinExistence type="predicted"/>
<dbReference type="EMBL" id="DS113278">
    <property type="protein sequence ID" value="EAY13910.1"/>
    <property type="molecule type" value="Genomic_DNA"/>
</dbReference>
<keyword evidence="3" id="KW-1185">Reference proteome</keyword>
<accession>A2E0B0</accession>
<dbReference type="SMR" id="A2E0B0"/>
<dbReference type="Proteomes" id="UP000001542">
    <property type="component" value="Unassembled WGS sequence"/>
</dbReference>
<feature type="coiled-coil region" evidence="1">
    <location>
        <begin position="157"/>
        <end position="214"/>
    </location>
</feature>